<accession>A0A1J0GVB7</accession>
<sequence length="59" mass="7055">MLMNIWLLIKLPYNLFRIMCHIIFDGATYFKHVNDQACQQMEERALRAKEEQSNQPKGK</sequence>
<protein>
    <submittedName>
        <fullName evidence="1">Uncharacterized protein</fullName>
    </submittedName>
</protein>
<gene>
    <name evidence="1" type="ORF">vBVspPpVa5_0102</name>
</gene>
<keyword evidence="2" id="KW-1185">Reference proteome</keyword>
<dbReference type="Proteomes" id="UP000225978">
    <property type="component" value="Segment"/>
</dbReference>
<dbReference type="EMBL" id="KX889068">
    <property type="protein sequence ID" value="APC46120.1"/>
    <property type="molecule type" value="Genomic_DNA"/>
</dbReference>
<proteinExistence type="predicted"/>
<evidence type="ECO:0000313" key="2">
    <source>
        <dbReference type="Proteomes" id="UP000225978"/>
    </source>
</evidence>
<name>A0A1J0GVB7_9CAUD</name>
<evidence type="ECO:0000313" key="1">
    <source>
        <dbReference type="EMBL" id="APC46120.1"/>
    </source>
</evidence>
<reference evidence="1 2" key="1">
    <citation type="journal article" date="2017" name="Viruses">
        <title>Stumbling across the Same Phage: Comparative Genomics of Widespread Temperate Phages Infecting the Fish Pathogen Vibrio anguillarum.</title>
        <authorList>
            <person name="Kalatzis P.G."/>
            <person name="Rorbo N.I."/>
            <person name="Castillo D."/>
            <person name="Mauritzen J.J."/>
            <person name="Jorgensen J."/>
            <person name="Kokkari C."/>
            <person name="Zhang F."/>
            <person name="Katharios P."/>
            <person name="Middelboe M."/>
        </authorList>
    </citation>
    <scope>NUCLEOTIDE SEQUENCE [LARGE SCALE GENOMIC DNA]</scope>
</reference>
<organism evidence="1 2">
    <name type="scientific">Vibrio phage vB_VspP_pVa5</name>
    <dbReference type="NCBI Taxonomy" id="1913109"/>
    <lineage>
        <taxon>Viruses</taxon>
        <taxon>Duplodnaviria</taxon>
        <taxon>Heunggongvirae</taxon>
        <taxon>Uroviricota</taxon>
        <taxon>Caudoviricetes</taxon>
        <taxon>Schitoviridae</taxon>
        <taxon>Pontosvirinae</taxon>
        <taxon>Galateavirus</taxon>
        <taxon>Galateavirus PVA5</taxon>
    </lineage>
</organism>